<dbReference type="SMART" id="SM00184">
    <property type="entry name" value="RING"/>
    <property type="match status" value="1"/>
</dbReference>
<protein>
    <recommendedName>
        <fullName evidence="9">E3 ubiquitin-protein ligase RNF25</fullName>
    </recommendedName>
</protein>
<dbReference type="GO" id="GO:0009893">
    <property type="term" value="P:positive regulation of metabolic process"/>
    <property type="evidence" value="ECO:0007669"/>
    <property type="project" value="UniProtKB-ARBA"/>
</dbReference>
<feature type="domain" description="RWD" evidence="6">
    <location>
        <begin position="6"/>
        <end position="116"/>
    </location>
</feature>
<dbReference type="GO" id="GO:0005634">
    <property type="term" value="C:nucleus"/>
    <property type="evidence" value="ECO:0007669"/>
    <property type="project" value="TreeGrafter"/>
</dbReference>
<dbReference type="Proteomes" id="UP000594454">
    <property type="component" value="Chromosome 4"/>
</dbReference>
<keyword evidence="1 3" id="KW-0863">Zinc-finger</keyword>
<dbReference type="PANTHER" id="PTHR13198:SF4">
    <property type="entry name" value="E3 UBIQUITIN-PROTEIN LIGASE RNF25"/>
    <property type="match status" value="1"/>
</dbReference>
<dbReference type="InterPro" id="IPR013083">
    <property type="entry name" value="Znf_RING/FYVE/PHD"/>
</dbReference>
<dbReference type="InterPro" id="IPR016135">
    <property type="entry name" value="UBQ-conjugating_enzyme/RWD"/>
</dbReference>
<dbReference type="GO" id="GO:0033554">
    <property type="term" value="P:cellular response to stress"/>
    <property type="evidence" value="ECO:0007669"/>
    <property type="project" value="UniProtKB-ARBA"/>
</dbReference>
<dbReference type="InterPro" id="IPR001841">
    <property type="entry name" value="Znf_RING"/>
</dbReference>
<feature type="compositionally biased region" description="Basic residues" evidence="4">
    <location>
        <begin position="301"/>
        <end position="313"/>
    </location>
</feature>
<dbReference type="GO" id="GO:0016567">
    <property type="term" value="P:protein ubiquitination"/>
    <property type="evidence" value="ECO:0007669"/>
    <property type="project" value="TreeGrafter"/>
</dbReference>
<dbReference type="SMART" id="SM00591">
    <property type="entry name" value="RWD"/>
    <property type="match status" value="1"/>
</dbReference>
<dbReference type="PROSITE" id="PS50089">
    <property type="entry name" value="ZF_RING_2"/>
    <property type="match status" value="1"/>
</dbReference>
<dbReference type="FunFam" id="3.10.110.10:FF:000050">
    <property type="entry name" value="eIF-2-alpha kinase GCN2"/>
    <property type="match status" value="1"/>
</dbReference>
<feature type="region of interest" description="Disordered" evidence="4">
    <location>
        <begin position="252"/>
        <end position="377"/>
    </location>
</feature>
<dbReference type="GO" id="GO:0008270">
    <property type="term" value="F:zinc ion binding"/>
    <property type="evidence" value="ECO:0007669"/>
    <property type="project" value="UniProtKB-KW"/>
</dbReference>
<evidence type="ECO:0000259" key="5">
    <source>
        <dbReference type="PROSITE" id="PS50089"/>
    </source>
</evidence>
<evidence type="ECO:0000256" key="2">
    <source>
        <dbReference type="ARBA" id="ARBA00022833"/>
    </source>
</evidence>
<feature type="compositionally biased region" description="Basic residues" evidence="4">
    <location>
        <begin position="335"/>
        <end position="356"/>
    </location>
</feature>
<dbReference type="GO" id="GO:0051246">
    <property type="term" value="P:regulation of protein metabolic process"/>
    <property type="evidence" value="ECO:0007669"/>
    <property type="project" value="UniProtKB-ARBA"/>
</dbReference>
<accession>A0A7R8UVN7</accession>
<dbReference type="EMBL" id="LR899012">
    <property type="protein sequence ID" value="CAD7087949.1"/>
    <property type="molecule type" value="Genomic_DNA"/>
</dbReference>
<dbReference type="SUPFAM" id="SSF54495">
    <property type="entry name" value="UBC-like"/>
    <property type="match status" value="1"/>
</dbReference>
<evidence type="ECO:0000256" key="4">
    <source>
        <dbReference type="SAM" id="MobiDB-lite"/>
    </source>
</evidence>
<evidence type="ECO:0000259" key="6">
    <source>
        <dbReference type="PROSITE" id="PS50908"/>
    </source>
</evidence>
<feature type="compositionally biased region" description="Polar residues" evidence="4">
    <location>
        <begin position="318"/>
        <end position="329"/>
    </location>
</feature>
<name>A0A7R8UVN7_HERIL</name>
<keyword evidence="1 3" id="KW-0479">Metal-binding</keyword>
<dbReference type="Pfam" id="PF05773">
    <property type="entry name" value="RWD"/>
    <property type="match status" value="1"/>
</dbReference>
<dbReference type="Gene3D" id="3.10.110.10">
    <property type="entry name" value="Ubiquitin Conjugating Enzyme"/>
    <property type="match status" value="1"/>
</dbReference>
<dbReference type="CDD" id="cd23818">
    <property type="entry name" value="RWD_RNF25"/>
    <property type="match status" value="1"/>
</dbReference>
<organism evidence="7 8">
    <name type="scientific">Hermetia illucens</name>
    <name type="common">Black soldier fly</name>
    <dbReference type="NCBI Taxonomy" id="343691"/>
    <lineage>
        <taxon>Eukaryota</taxon>
        <taxon>Metazoa</taxon>
        <taxon>Ecdysozoa</taxon>
        <taxon>Arthropoda</taxon>
        <taxon>Hexapoda</taxon>
        <taxon>Insecta</taxon>
        <taxon>Pterygota</taxon>
        <taxon>Neoptera</taxon>
        <taxon>Endopterygota</taxon>
        <taxon>Diptera</taxon>
        <taxon>Brachycera</taxon>
        <taxon>Stratiomyomorpha</taxon>
        <taxon>Stratiomyidae</taxon>
        <taxon>Hermetiinae</taxon>
        <taxon>Hermetia</taxon>
    </lineage>
</organism>
<feature type="domain" description="RING-type" evidence="5">
    <location>
        <begin position="123"/>
        <end position="187"/>
    </location>
</feature>
<dbReference type="CDD" id="cd16470">
    <property type="entry name" value="RING-H2_RNF25"/>
    <property type="match status" value="1"/>
</dbReference>
<evidence type="ECO:0000256" key="1">
    <source>
        <dbReference type="ARBA" id="ARBA00022771"/>
    </source>
</evidence>
<keyword evidence="2" id="KW-0862">Zinc</keyword>
<dbReference type="GO" id="GO:0061630">
    <property type="term" value="F:ubiquitin protein ligase activity"/>
    <property type="evidence" value="ECO:0007669"/>
    <property type="project" value="InterPro"/>
</dbReference>
<evidence type="ECO:0000256" key="3">
    <source>
        <dbReference type="PROSITE-ProRule" id="PRU00175"/>
    </source>
</evidence>
<dbReference type="PROSITE" id="PS50908">
    <property type="entry name" value="RWD"/>
    <property type="match status" value="1"/>
</dbReference>
<dbReference type="Gene3D" id="3.30.40.10">
    <property type="entry name" value="Zinc/RING finger domain, C3HC4 (zinc finger)"/>
    <property type="match status" value="1"/>
</dbReference>
<dbReference type="InterPro" id="IPR006575">
    <property type="entry name" value="RWD_dom"/>
</dbReference>
<gene>
    <name evidence="7" type="ORF">HERILL_LOCUS10621</name>
</gene>
<dbReference type="FunCoup" id="A0A7R8UVN7">
    <property type="interactions" value="2040"/>
</dbReference>
<dbReference type="PANTHER" id="PTHR13198">
    <property type="entry name" value="RING FINGER PROTEIN 25"/>
    <property type="match status" value="1"/>
</dbReference>
<dbReference type="OMA" id="YQHHNRR"/>
<feature type="compositionally biased region" description="Polar residues" evidence="4">
    <location>
        <begin position="285"/>
        <end position="298"/>
    </location>
</feature>
<dbReference type="InterPro" id="IPR039133">
    <property type="entry name" value="RNF25"/>
</dbReference>
<evidence type="ECO:0008006" key="9">
    <source>
        <dbReference type="Google" id="ProtNLM"/>
    </source>
</evidence>
<keyword evidence="8" id="KW-1185">Reference proteome</keyword>
<dbReference type="SUPFAM" id="SSF57850">
    <property type="entry name" value="RING/U-box"/>
    <property type="match status" value="1"/>
</dbReference>
<proteinExistence type="predicted"/>
<dbReference type="AlphaFoldDB" id="A0A7R8UVN7"/>
<dbReference type="GO" id="GO:0010468">
    <property type="term" value="P:regulation of gene expression"/>
    <property type="evidence" value="ECO:0007669"/>
    <property type="project" value="UniProtKB-ARBA"/>
</dbReference>
<evidence type="ECO:0000313" key="7">
    <source>
        <dbReference type="EMBL" id="CAD7087949.1"/>
    </source>
</evidence>
<sequence length="377" mass="43047">MEALFDEVESLEAILMDDVRIARNPETDIPEIIETTVFPTVGEDTERQYICVTLQVLPSTGYPDVSPTFKLQKPRGLDDARLAEIKDACTKKLSESVGFPVVFDLIEVIREHLTGSNLPSGQCVVCLYGFQDGDEFTKTECYHYLHSYCLARHLVASRRNYNEEQDKLPAWQRKQSKPFEPVCPVCREPIKDDYDHLRTAMPPTELEMAPEFHLTEELRHLQTRMTSLFLHQKSRGGIIDAGAEENNVISLAPEEQLSEEQKNSEDAVDSTSRSDIPAEPHFVTPVQQPNAQTQRQQVSRSNHHRGGSSRNHSHPSPAASTQRYTNESTNNNYSHHNRRHYNRGRRHHNHGHHHHYQQQSQQQAPANDQTSCSPSTR</sequence>
<dbReference type="InParanoid" id="A0A7R8UVN7"/>
<evidence type="ECO:0000313" key="8">
    <source>
        <dbReference type="Proteomes" id="UP000594454"/>
    </source>
</evidence>
<reference evidence="7 8" key="1">
    <citation type="submission" date="2020-11" db="EMBL/GenBank/DDBJ databases">
        <authorList>
            <person name="Wallbank WR R."/>
            <person name="Pardo Diaz C."/>
            <person name="Kozak K."/>
            <person name="Martin S."/>
            <person name="Jiggins C."/>
            <person name="Moest M."/>
            <person name="Warren A I."/>
            <person name="Generalovic N T."/>
            <person name="Byers J.R.P. K."/>
            <person name="Montejo-Kovacevich G."/>
            <person name="Yen C E."/>
        </authorList>
    </citation>
    <scope>NUCLEOTIDE SEQUENCE [LARGE SCALE GENOMIC DNA]</scope>
</reference>
<dbReference type="OrthoDB" id="432311at2759"/>
<dbReference type="FunFam" id="3.30.40.10:FF:000215">
    <property type="entry name" value="E3 ubiquitin-protein ligase RNF25"/>
    <property type="match status" value="1"/>
</dbReference>
<feature type="compositionally biased region" description="Polar residues" evidence="4">
    <location>
        <begin position="364"/>
        <end position="377"/>
    </location>
</feature>